<protein>
    <submittedName>
        <fullName evidence="2">Uncharacterized protein</fullName>
    </submittedName>
</protein>
<keyword evidence="1" id="KW-0472">Membrane</keyword>
<sequence length="76" mass="8449">MDAIPLACSLGAYIILTSRTAEHVPSPLLLHKLVFESLFIGGVAFSLNFIIKHLRSFLRLIKPLLILENSCEITDN</sequence>
<gene>
    <name evidence="2" type="ORF">M501DRAFT_1002221</name>
</gene>
<keyword evidence="3" id="KW-1185">Reference proteome</keyword>
<comment type="caution">
    <text evidence="2">The sequence shown here is derived from an EMBL/GenBank/DDBJ whole genome shotgun (WGS) entry which is preliminary data.</text>
</comment>
<accession>A0A9P4S314</accession>
<evidence type="ECO:0000256" key="1">
    <source>
        <dbReference type="SAM" id="Phobius"/>
    </source>
</evidence>
<dbReference type="AlphaFoldDB" id="A0A9P4S314"/>
<feature type="transmembrane region" description="Helical" evidence="1">
    <location>
        <begin position="31"/>
        <end position="51"/>
    </location>
</feature>
<reference evidence="2" key="1">
    <citation type="journal article" date="2020" name="Stud. Mycol.">
        <title>101 Dothideomycetes genomes: a test case for predicting lifestyles and emergence of pathogens.</title>
        <authorList>
            <person name="Haridas S."/>
            <person name="Albert R."/>
            <person name="Binder M."/>
            <person name="Bloem J."/>
            <person name="Labutti K."/>
            <person name="Salamov A."/>
            <person name="Andreopoulos B."/>
            <person name="Baker S."/>
            <person name="Barry K."/>
            <person name="Bills G."/>
            <person name="Bluhm B."/>
            <person name="Cannon C."/>
            <person name="Castanera R."/>
            <person name="Culley D."/>
            <person name="Daum C."/>
            <person name="Ezra D."/>
            <person name="Gonzalez J."/>
            <person name="Henrissat B."/>
            <person name="Kuo A."/>
            <person name="Liang C."/>
            <person name="Lipzen A."/>
            <person name="Lutzoni F."/>
            <person name="Magnuson J."/>
            <person name="Mondo S."/>
            <person name="Nolan M."/>
            <person name="Ohm R."/>
            <person name="Pangilinan J."/>
            <person name="Park H.-J."/>
            <person name="Ramirez L."/>
            <person name="Alfaro M."/>
            <person name="Sun H."/>
            <person name="Tritt A."/>
            <person name="Yoshinaga Y."/>
            <person name="Zwiers L.-H."/>
            <person name="Turgeon B."/>
            <person name="Goodwin S."/>
            <person name="Spatafora J."/>
            <person name="Crous P."/>
            <person name="Grigoriev I."/>
        </authorList>
    </citation>
    <scope>NUCLEOTIDE SEQUENCE</scope>
    <source>
        <strain evidence="2">CBS 101060</strain>
    </source>
</reference>
<evidence type="ECO:0000313" key="2">
    <source>
        <dbReference type="EMBL" id="KAF2834153.1"/>
    </source>
</evidence>
<evidence type="ECO:0000313" key="3">
    <source>
        <dbReference type="Proteomes" id="UP000799429"/>
    </source>
</evidence>
<dbReference type="EMBL" id="MU006129">
    <property type="protein sequence ID" value="KAF2834153.1"/>
    <property type="molecule type" value="Genomic_DNA"/>
</dbReference>
<proteinExistence type="predicted"/>
<organism evidence="2 3">
    <name type="scientific">Patellaria atrata CBS 101060</name>
    <dbReference type="NCBI Taxonomy" id="1346257"/>
    <lineage>
        <taxon>Eukaryota</taxon>
        <taxon>Fungi</taxon>
        <taxon>Dikarya</taxon>
        <taxon>Ascomycota</taxon>
        <taxon>Pezizomycotina</taxon>
        <taxon>Dothideomycetes</taxon>
        <taxon>Dothideomycetes incertae sedis</taxon>
        <taxon>Patellariales</taxon>
        <taxon>Patellariaceae</taxon>
        <taxon>Patellaria</taxon>
    </lineage>
</organism>
<keyword evidence="1" id="KW-1133">Transmembrane helix</keyword>
<dbReference type="Proteomes" id="UP000799429">
    <property type="component" value="Unassembled WGS sequence"/>
</dbReference>
<name>A0A9P4S314_9PEZI</name>
<keyword evidence="1" id="KW-0812">Transmembrane</keyword>